<sequence>MKQQESEDLNSQVEPEIAEVEDIEALKQALAEEKKKAEANLANWQRAQADFINYKRRSEQEKEEIGKFANTMLMLNLLPILDDLERAFTSTPPQMAKLTWVDGIRLIERKLRASLEAQGLSQIKALGEPFDPSS</sequence>
<dbReference type="GO" id="GO:0006457">
    <property type="term" value="P:protein folding"/>
    <property type="evidence" value="ECO:0007669"/>
    <property type="project" value="InterPro"/>
</dbReference>
<dbReference type="PRINTS" id="PR00773">
    <property type="entry name" value="GRPEPROTEIN"/>
</dbReference>
<evidence type="ECO:0000256" key="2">
    <source>
        <dbReference type="ARBA" id="ARBA00023186"/>
    </source>
</evidence>
<dbReference type="GO" id="GO:0042803">
    <property type="term" value="F:protein homodimerization activity"/>
    <property type="evidence" value="ECO:0007669"/>
    <property type="project" value="InterPro"/>
</dbReference>
<dbReference type="SUPFAM" id="SSF58014">
    <property type="entry name" value="Coiled-coil domain of nucleotide exchange factor GrpE"/>
    <property type="match status" value="1"/>
</dbReference>
<dbReference type="Pfam" id="PF01025">
    <property type="entry name" value="GrpE"/>
    <property type="match status" value="1"/>
</dbReference>
<dbReference type="PANTHER" id="PTHR21237:SF23">
    <property type="entry name" value="GRPE PROTEIN HOMOLOG, MITOCHONDRIAL"/>
    <property type="match status" value="1"/>
</dbReference>
<protein>
    <recommendedName>
        <fullName evidence="5">Nucleotide exchange factor GrpE</fullName>
    </recommendedName>
</protein>
<organism evidence="4">
    <name type="scientific">marine sediment metagenome</name>
    <dbReference type="NCBI Taxonomy" id="412755"/>
    <lineage>
        <taxon>unclassified sequences</taxon>
        <taxon>metagenomes</taxon>
        <taxon>ecological metagenomes</taxon>
    </lineage>
</organism>
<accession>X1CIX8</accession>
<dbReference type="GO" id="GO:0051087">
    <property type="term" value="F:protein-folding chaperone binding"/>
    <property type="evidence" value="ECO:0007669"/>
    <property type="project" value="InterPro"/>
</dbReference>
<comment type="caution">
    <text evidence="4">The sequence shown here is derived from an EMBL/GenBank/DDBJ whole genome shotgun (WGS) entry which is preliminary data.</text>
</comment>
<feature type="non-terminal residue" evidence="4">
    <location>
        <position position="134"/>
    </location>
</feature>
<dbReference type="PANTHER" id="PTHR21237">
    <property type="entry name" value="GRPE PROTEIN"/>
    <property type="match status" value="1"/>
</dbReference>
<gene>
    <name evidence="4" type="ORF">S01H4_36513</name>
</gene>
<comment type="similarity">
    <text evidence="1">Belongs to the GrpE family.</text>
</comment>
<evidence type="ECO:0000256" key="1">
    <source>
        <dbReference type="ARBA" id="ARBA00009054"/>
    </source>
</evidence>
<proteinExistence type="inferred from homology"/>
<feature type="coiled-coil region" evidence="3">
    <location>
        <begin position="20"/>
        <end position="47"/>
    </location>
</feature>
<dbReference type="Gene3D" id="3.90.20.20">
    <property type="match status" value="1"/>
</dbReference>
<name>X1CIX8_9ZZZZ</name>
<dbReference type="EMBL" id="BART01019528">
    <property type="protein sequence ID" value="GAG92967.1"/>
    <property type="molecule type" value="Genomic_DNA"/>
</dbReference>
<dbReference type="GO" id="GO:0051082">
    <property type="term" value="F:unfolded protein binding"/>
    <property type="evidence" value="ECO:0007669"/>
    <property type="project" value="TreeGrafter"/>
</dbReference>
<keyword evidence="2" id="KW-0143">Chaperone</keyword>
<dbReference type="AlphaFoldDB" id="X1CIX8"/>
<dbReference type="GO" id="GO:0000774">
    <property type="term" value="F:adenyl-nucleotide exchange factor activity"/>
    <property type="evidence" value="ECO:0007669"/>
    <property type="project" value="InterPro"/>
</dbReference>
<dbReference type="InterPro" id="IPR013805">
    <property type="entry name" value="GrpE_CC"/>
</dbReference>
<reference evidence="4" key="1">
    <citation type="journal article" date="2014" name="Front. Microbiol.">
        <title>High frequency of phylogenetically diverse reductive dehalogenase-homologous genes in deep subseafloor sedimentary metagenomes.</title>
        <authorList>
            <person name="Kawai M."/>
            <person name="Futagami T."/>
            <person name="Toyoda A."/>
            <person name="Takaki Y."/>
            <person name="Nishi S."/>
            <person name="Hori S."/>
            <person name="Arai W."/>
            <person name="Tsubouchi T."/>
            <person name="Morono Y."/>
            <person name="Uchiyama I."/>
            <person name="Ito T."/>
            <person name="Fujiyama A."/>
            <person name="Inagaki F."/>
            <person name="Takami H."/>
        </authorList>
    </citation>
    <scope>NUCLEOTIDE SEQUENCE</scope>
    <source>
        <strain evidence="4">Expedition CK06-06</strain>
    </source>
</reference>
<evidence type="ECO:0000313" key="4">
    <source>
        <dbReference type="EMBL" id="GAG92967.1"/>
    </source>
</evidence>
<evidence type="ECO:0000256" key="3">
    <source>
        <dbReference type="SAM" id="Coils"/>
    </source>
</evidence>
<keyword evidence="3" id="KW-0175">Coiled coil</keyword>
<evidence type="ECO:0008006" key="5">
    <source>
        <dbReference type="Google" id="ProtNLM"/>
    </source>
</evidence>
<dbReference type="InterPro" id="IPR000740">
    <property type="entry name" value="GrpE"/>
</dbReference>